<comment type="caution">
    <text evidence="11">The sequence shown here is derived from an EMBL/GenBank/DDBJ whole genome shotgun (WGS) entry which is preliminary data.</text>
</comment>
<feature type="domain" description="CNA-B" evidence="8">
    <location>
        <begin position="1649"/>
        <end position="1744"/>
    </location>
</feature>
<keyword evidence="7" id="KW-0472">Membrane</keyword>
<comment type="subcellular location">
    <subcellularLocation>
        <location evidence="1">Secreted</location>
        <location evidence="1">Cell wall</location>
        <topology evidence="1">Peptidoglycan-anchor</topology>
    </subcellularLocation>
</comment>
<dbReference type="InterPro" id="IPR011252">
    <property type="entry name" value="Fibrogen-bd_dom1"/>
</dbReference>
<keyword evidence="7" id="KW-1133">Transmembrane helix</keyword>
<accession>A0ABS5UV01</accession>
<feature type="compositionally biased region" description="Polar residues" evidence="6">
    <location>
        <begin position="1640"/>
        <end position="1651"/>
    </location>
</feature>
<feature type="domain" description="CNA-B" evidence="8">
    <location>
        <begin position="1752"/>
        <end position="1862"/>
    </location>
</feature>
<protein>
    <submittedName>
        <fullName evidence="11">Cna B-type domain-containing protein</fullName>
    </submittedName>
</protein>
<feature type="domain" description="CNA-B" evidence="8">
    <location>
        <begin position="1263"/>
        <end position="1352"/>
    </location>
</feature>
<feature type="domain" description="CNA-B" evidence="8">
    <location>
        <begin position="1360"/>
        <end position="1448"/>
    </location>
</feature>
<feature type="domain" description="SpaA-like prealbumin fold" evidence="9">
    <location>
        <begin position="2061"/>
        <end position="2143"/>
    </location>
</feature>
<dbReference type="RefSeq" id="WP_214375728.1">
    <property type="nucleotide sequence ID" value="NZ_JAFEJU010000002.1"/>
</dbReference>
<dbReference type="Pfam" id="PF17802">
    <property type="entry name" value="SpaA"/>
    <property type="match status" value="8"/>
</dbReference>
<evidence type="ECO:0000256" key="1">
    <source>
        <dbReference type="ARBA" id="ARBA00004168"/>
    </source>
</evidence>
<evidence type="ECO:0000256" key="6">
    <source>
        <dbReference type="SAM" id="MobiDB-lite"/>
    </source>
</evidence>
<dbReference type="InterPro" id="IPR047589">
    <property type="entry name" value="DUF11_rpt"/>
</dbReference>
<gene>
    <name evidence="11" type="ORF">JS530_02920</name>
</gene>
<dbReference type="InterPro" id="IPR041033">
    <property type="entry name" value="SpaA_PFL_dom_1"/>
</dbReference>
<evidence type="ECO:0000256" key="3">
    <source>
        <dbReference type="ARBA" id="ARBA00022525"/>
    </source>
</evidence>
<evidence type="ECO:0000256" key="4">
    <source>
        <dbReference type="ARBA" id="ARBA00022729"/>
    </source>
</evidence>
<feature type="domain" description="SpaA-like prealbumin fold" evidence="9">
    <location>
        <begin position="1052"/>
        <end position="1134"/>
    </location>
</feature>
<evidence type="ECO:0000313" key="11">
    <source>
        <dbReference type="EMBL" id="MBT1174469.1"/>
    </source>
</evidence>
<dbReference type="Pfam" id="PF05738">
    <property type="entry name" value="Cna_B"/>
    <property type="match status" value="10"/>
</dbReference>
<keyword evidence="2" id="KW-0134">Cell wall</keyword>
<feature type="domain" description="CNA-B" evidence="8">
    <location>
        <begin position="1553"/>
        <end position="1641"/>
    </location>
</feature>
<dbReference type="Pfam" id="PF17961">
    <property type="entry name" value="Big_8"/>
    <property type="match status" value="1"/>
</dbReference>
<evidence type="ECO:0000256" key="5">
    <source>
        <dbReference type="ARBA" id="ARBA00023088"/>
    </source>
</evidence>
<evidence type="ECO:0000313" key="12">
    <source>
        <dbReference type="Proteomes" id="UP000711736"/>
    </source>
</evidence>
<feature type="domain" description="SDR-like Ig" evidence="10">
    <location>
        <begin position="81"/>
        <end position="173"/>
    </location>
</feature>
<feature type="domain" description="SpaA-like prealbumin fold" evidence="9">
    <location>
        <begin position="2789"/>
        <end position="2879"/>
    </location>
</feature>
<dbReference type="CDD" id="cd00222">
    <property type="entry name" value="CollagenBindB"/>
    <property type="match status" value="10"/>
</dbReference>
<keyword evidence="12" id="KW-1185">Reference proteome</keyword>
<feature type="domain" description="SpaA-like prealbumin fold" evidence="9">
    <location>
        <begin position="2272"/>
        <end position="2356"/>
    </location>
</feature>
<dbReference type="Gene3D" id="2.60.40.1140">
    <property type="entry name" value="Collagen-binding surface protein Cna, B-type domain"/>
    <property type="match status" value="10"/>
</dbReference>
<feature type="domain" description="SpaA-like prealbumin fold" evidence="9">
    <location>
        <begin position="1453"/>
        <end position="1531"/>
    </location>
</feature>
<feature type="transmembrane region" description="Helical" evidence="7">
    <location>
        <begin position="2911"/>
        <end position="2930"/>
    </location>
</feature>
<dbReference type="InterPro" id="IPR041171">
    <property type="entry name" value="SDR_Ig"/>
</dbReference>
<feature type="domain" description="SpaA-like prealbumin fold" evidence="9">
    <location>
        <begin position="2372"/>
        <end position="2447"/>
    </location>
</feature>
<dbReference type="InterPro" id="IPR008966">
    <property type="entry name" value="Adhesion_dom_sf"/>
</dbReference>
<sequence>MSKAMHQDKQRHAKLYTKVAAAIAALATLFACMIVGVGSAEAVERNLADYVDKGDQTSTVMVCRGGSSCTTWEPYVEGMKLDYNDKIRANIRWAIPNNIQVKKGDVFVYELPKGLQFDTSGKSYPLYNGGDVDGSFTIKDGKLIATYTKDEGSNVTGRASIDATITSKSIGNNDGGKQEFDFPGHGKVTVDVTPIRQVVAKKQKGASVAGQPDLFDFRIKVDSTGTNSNITLNDSMGDLLSLADQNQWPLAIYTDANCTKLWNGQFTMTGNEGDKNFSVTIPTIPDNTTLYVRYYVKGDRNKLMDSTGKGSASVDERTNKVVYNWDGNTEGDKETESRIDVDTTWSVSKKGALEGNNNAKWTITISPGQYGNANGTKILDTLGPDVEAPTGPVTMTCYGKTADGGISWYPTVDCATGQPSGNGDAAKTTVDWNALANGTFQLSNDLGQYVIEYTTPLNNVPGDSDSTSKTWTNTVDVTPGDGSGIISRPGTVTIDNDKGDISKQYVGSATERKHLPWLTTFTAEKDVNTVVIEDTLDLDGKGKSIGDYQTLDADSIKVCKDADCKAQYTAADYTLNTTEKSYTLRFTAGLKQGEKLYVSYSSTVRDGVNVTTFHNGTTAFGKYAHAKHTVTTDNMDKSAMYNNDHRMDWSLKVHDIPETANNVTITDTLPEGTVYVDGSVSARKSQYNASSALSGVSAKANGDGTVTFTIAPGSPAFKRALTDNLYIVYGIQVADYLNAPANKEYSNSAVISIDGQAQAPDVSSQWYGPGDLLDKQAKYDDDTAPFVEYTIDVNPGAFTLNKGNALTLTDTMSSALSLRMDSIKAVDANGKAIDGWTYAYNPEQHQLTFSLPDAKAITVSYKAQVLLNTGENLKASNKAVLKGYEEHGGSTTNTLDTMVVESKGETTSETFGLKVYKYAGSDAAAKLPDAEFVIEKVPMKSTAGTKWTVDEDHAEKIGTITSGADGYTTTQYGLLADNVYRVRETKAPTGFEVADPIYVVFPGQSAANYGNYQGVTVNGKTLQLAVNNEGGATLHQQVVFVSDAEQPKEYPVAITKVSEDGKTPLEGATLELRDITDGGTGKLIDSWKSTDTAHTVMLTHSGLYQLVETAAPTNYQQAQAQQFRVTQDGKIVDLNGRNLIVNGVGRIVMQDNPEETELNATKVWKDGDNQDGKRPTVTVQLWKKVGSKAEQHVAGQDWVIKPGDTGEALTYTWTKLQVLENGQKVTWSVKEVAPGNGYSSAITGSMQSGYTITNTRTPETTDIKVSKAWKDNNNQDGVRPDEIVVELKADGQPTGHTVKLNAANQWSASFTGLPKYNAGALIRYSVEEQNVPAGYKLTMSGNASSGYTLTNTHTPETTSIQGVKVWDDNNNLTGKRPASVTVTLNANGKSTGKTAVATAAVGWKWSFTNLPKYENGKIIAYTVTESPVNGYDSTVTGSAADGFTITNTIKTTTVKLAKVDESGNPLADAGLSLKLTDASGVEVDSWTTDSGAVHEAKLAPGTYVLVEESAPAGYLTASPITFSVQADGTVMQNGKKVDMATITMTDALERTSITGTKTWDDQNNQDGKRPTSVTVRLHADGADTGKSAVASAAGNWTYAFTNLPAKHTEGALAGQPINYTVVEEAVNGYTPQINGNAITNQHTPETTSIQGSKVWDDQNDQDGKRPALVTIGLYANGAAVKDANGNAMTTVANEQTQWQWSFTGLPKYAGGKAIDYTVRELNVPEGYTAHVTGSAAQGYTVTNSYRPEETSITVYKAWNDAAARSISDVNSGNRPKTVTMELYADGKKATTANGLQSDADATVTLNAQGGWSHTWSGLKKKANGKDIAYTVKETKGSDAYESNQPADGAKPDASGSVVITNTIKRHKVRFAKVNANDTTQYVAGATLRVTDMNGVTVVDAWKTTGQADQEKEVALAPGNYRLVEDAAPAGFELAAPVPFTVNEDGSIAGNATGDVTVVMKDQPILTSVDVTKAWNDGNNQYGLRPKSITVKLLANGKETGTVATLTADNGWKATFDKLTAYDANGKEISYTVQETSVKEYTGTVSGDQAHGFTLTNTLETGDIQLAKQDNDGNPVAGALMRLTTQDGTELDSWVSQDTPRTVKLPEGTYTLYEDQAPHGYDVASSITFKVERKNDGTYQVRIGDTVSKTAQVVMIDTLTAYEVKVAKVDPSGKPVTDAELSVTGLDQSNKDQTYTWTTVNTEQEHVLHLLPGNWSLNEIRAPKNGNYHAADPVDFNVDDHGVVRLLDQQGNPADVVDAATITMVDDFTEHPVQISKVSATGGVGEIDGAVLRLTGTTLAGEPFTAEWTTSSTGSYVQDLKPGSYVLEEVSAPEGYLPAESIAIDVAVDGTVTVDNKKSDGTVKMVDKPGSTNVTFSKVAVSGVTELAGAELEVTGTTFEGTEITPIRWTSDAAGPKVFQLEDGNYTMTELQAPNGYLTADPIDFTVSGGELFINGSKVSDGVVQMSDQAEPKTMIAAVKRWSDGQNRDGKRPQSVEVTLVANGQKATTANGLDSDDDATVELSDTNSWTNTWTGLKRDDANGKRINYAIVETALAEKLGYHQAAQAVRPYENGQAVTLVNIHTPETITITGEKQWSDGDNQDGKRPDKITVRLYGNGVQMVVDTIPDADGNWTWRFEGLPKYDSDGKSIVYTLSEDAVSGYTASVSPAMISSDAADNAKHFTLTNTYAPEKTQFSVHKVWQDGDDQANVRPEHVYVQLYANGKEHGKPVDLNASNGWSHQFTDLDLNENGKPITYTVDEVSDAKGYLPVKITGDASAGFTLTNTIERHEIEFSKVDGSANAALGDTTIGGAKLEVTDAQGNRIKDLDGNELVWNSVAGETKTLELAPGDYLLREIDPPTGYITATAVGFTVNTDGTVTTSGLGENGGVVMKDMRTPFCPETPDEELPHTGATAEVLSIITLLLIGAAVIIKRASKRALNKAGRHHA</sequence>
<dbReference type="InterPro" id="IPR013783">
    <property type="entry name" value="Ig-like_fold"/>
</dbReference>
<feature type="region of interest" description="Disordered" evidence="6">
    <location>
        <begin position="461"/>
        <end position="491"/>
    </location>
</feature>
<name>A0ABS5UV01_9BIFI</name>
<keyword evidence="7" id="KW-0812">Transmembrane</keyword>
<dbReference type="Gene3D" id="2.60.40.10">
    <property type="entry name" value="Immunoglobulins"/>
    <property type="match status" value="9"/>
</dbReference>
<feature type="domain" description="CNA-B" evidence="8">
    <location>
        <begin position="1159"/>
        <end position="1255"/>
    </location>
</feature>
<feature type="region of interest" description="Disordered" evidence="6">
    <location>
        <begin position="1640"/>
        <end position="1662"/>
    </location>
</feature>
<dbReference type="SUPFAM" id="SSF49478">
    <property type="entry name" value="Cna protein B-type domain"/>
    <property type="match status" value="10"/>
</dbReference>
<keyword evidence="3" id="KW-0964">Secreted</keyword>
<feature type="domain" description="CNA-B" evidence="8">
    <location>
        <begin position="2695"/>
        <end position="2784"/>
    </location>
</feature>
<dbReference type="PROSITE" id="PS51257">
    <property type="entry name" value="PROKAR_LIPOPROTEIN"/>
    <property type="match status" value="1"/>
</dbReference>
<reference evidence="11 12" key="1">
    <citation type="journal article" date="2021" name="Environ. Microbiol.">
        <title>Genetic insights into the dark matter of the mammalian gut microbiota through targeted genome reconstruction.</title>
        <authorList>
            <person name="Lugli G.A."/>
            <person name="Alessandri G."/>
            <person name="Milani C."/>
            <person name="Viappiani A."/>
            <person name="Fontana F."/>
            <person name="Tarracchini C."/>
            <person name="Mancabelli L."/>
            <person name="Argentini C."/>
            <person name="Ruiz L."/>
            <person name="Margolles A."/>
            <person name="van Sinderen D."/>
            <person name="Turroni F."/>
            <person name="Ventura M."/>
        </authorList>
    </citation>
    <scope>NUCLEOTIDE SEQUENCE [LARGE SCALE GENOMIC DNA]</scope>
    <source>
        <strain evidence="11 12">LC6</strain>
    </source>
</reference>
<evidence type="ECO:0000259" key="10">
    <source>
        <dbReference type="Pfam" id="PF17961"/>
    </source>
</evidence>
<organism evidence="11 12">
    <name type="scientific">Bifidobacterium colobi</name>
    <dbReference type="NCBI Taxonomy" id="2809026"/>
    <lineage>
        <taxon>Bacteria</taxon>
        <taxon>Bacillati</taxon>
        <taxon>Actinomycetota</taxon>
        <taxon>Actinomycetes</taxon>
        <taxon>Bifidobacteriales</taxon>
        <taxon>Bifidobacteriaceae</taxon>
        <taxon>Bifidobacterium</taxon>
    </lineage>
</organism>
<dbReference type="SUPFAM" id="SSF49401">
    <property type="entry name" value="Bacterial adhesins"/>
    <property type="match status" value="3"/>
</dbReference>
<dbReference type="InterPro" id="IPR008454">
    <property type="entry name" value="Collagen-bd_Cna-like_B-typ_dom"/>
</dbReference>
<dbReference type="Proteomes" id="UP000711736">
    <property type="component" value="Unassembled WGS sequence"/>
</dbReference>
<feature type="domain" description="CNA-B" evidence="8">
    <location>
        <begin position="1968"/>
        <end position="2057"/>
    </location>
</feature>
<keyword evidence="5" id="KW-0572">Peptidoglycan-anchor</keyword>
<dbReference type="Gene3D" id="2.60.40.740">
    <property type="match status" value="3"/>
</dbReference>
<feature type="compositionally biased region" description="Polar residues" evidence="6">
    <location>
        <begin position="464"/>
        <end position="476"/>
    </location>
</feature>
<feature type="domain" description="CNA-B" evidence="8">
    <location>
        <begin position="2589"/>
        <end position="2686"/>
    </location>
</feature>
<evidence type="ECO:0000259" key="9">
    <source>
        <dbReference type="Pfam" id="PF17802"/>
    </source>
</evidence>
<dbReference type="NCBIfam" id="TIGR01451">
    <property type="entry name" value="B_ant_repeat"/>
    <property type="match status" value="1"/>
</dbReference>
<proteinExistence type="predicted"/>
<feature type="domain" description="CNA-B" evidence="8">
    <location>
        <begin position="2476"/>
        <end position="2564"/>
    </location>
</feature>
<evidence type="ECO:0000256" key="7">
    <source>
        <dbReference type="SAM" id="Phobius"/>
    </source>
</evidence>
<keyword evidence="4" id="KW-0732">Signal</keyword>
<evidence type="ECO:0000256" key="2">
    <source>
        <dbReference type="ARBA" id="ARBA00022512"/>
    </source>
</evidence>
<feature type="domain" description="SpaA-like prealbumin fold" evidence="9">
    <location>
        <begin position="921"/>
        <end position="999"/>
    </location>
</feature>
<dbReference type="EMBL" id="JAFEJU010000002">
    <property type="protein sequence ID" value="MBT1174469.1"/>
    <property type="molecule type" value="Genomic_DNA"/>
</dbReference>
<dbReference type="Gene3D" id="2.60.40.1280">
    <property type="match status" value="1"/>
</dbReference>
<feature type="domain" description="SpaA-like prealbumin fold" evidence="9">
    <location>
        <begin position="1867"/>
        <end position="1947"/>
    </location>
</feature>
<evidence type="ECO:0000259" key="8">
    <source>
        <dbReference type="Pfam" id="PF05738"/>
    </source>
</evidence>